<evidence type="ECO:0000256" key="3">
    <source>
        <dbReference type="ARBA" id="ARBA00023315"/>
    </source>
</evidence>
<dbReference type="PANTHER" id="PTHR31623">
    <property type="entry name" value="F21J9.9"/>
    <property type="match status" value="1"/>
</dbReference>
<keyword evidence="2" id="KW-0808">Transferase</keyword>
<reference evidence="4 5" key="1">
    <citation type="submission" date="2021-02" db="EMBL/GenBank/DDBJ databases">
        <title>Plant Genome Project.</title>
        <authorList>
            <person name="Zhang R.-G."/>
        </authorList>
    </citation>
    <scope>NUCLEOTIDE SEQUENCE [LARGE SCALE GENOMIC DNA]</scope>
    <source>
        <tissue evidence="4">Leaves</tissue>
    </source>
</reference>
<accession>A0ABQ8I1Z7</accession>
<evidence type="ECO:0000313" key="5">
    <source>
        <dbReference type="Proteomes" id="UP000827721"/>
    </source>
</evidence>
<dbReference type="PANTHER" id="PTHR31623:SF46">
    <property type="entry name" value="VINORINE SYNTHASE-LIKE"/>
    <property type="match status" value="1"/>
</dbReference>
<comment type="caution">
    <text evidence="4">The sequence shown here is derived from an EMBL/GenBank/DDBJ whole genome shotgun (WGS) entry which is preliminary data.</text>
</comment>
<organism evidence="4 5">
    <name type="scientific">Xanthoceras sorbifolium</name>
    <dbReference type="NCBI Taxonomy" id="99658"/>
    <lineage>
        <taxon>Eukaryota</taxon>
        <taxon>Viridiplantae</taxon>
        <taxon>Streptophyta</taxon>
        <taxon>Embryophyta</taxon>
        <taxon>Tracheophyta</taxon>
        <taxon>Spermatophyta</taxon>
        <taxon>Magnoliopsida</taxon>
        <taxon>eudicotyledons</taxon>
        <taxon>Gunneridae</taxon>
        <taxon>Pentapetalae</taxon>
        <taxon>rosids</taxon>
        <taxon>malvids</taxon>
        <taxon>Sapindales</taxon>
        <taxon>Sapindaceae</taxon>
        <taxon>Xanthoceroideae</taxon>
        <taxon>Xanthoceras</taxon>
    </lineage>
</organism>
<evidence type="ECO:0000256" key="1">
    <source>
        <dbReference type="ARBA" id="ARBA00009861"/>
    </source>
</evidence>
<dbReference type="Proteomes" id="UP000827721">
    <property type="component" value="Unassembled WGS sequence"/>
</dbReference>
<dbReference type="Gene3D" id="3.30.559.10">
    <property type="entry name" value="Chloramphenicol acetyltransferase-like domain"/>
    <property type="match status" value="2"/>
</dbReference>
<dbReference type="EMBL" id="JAFEMO010000005">
    <property type="protein sequence ID" value="KAH7570578.1"/>
    <property type="molecule type" value="Genomic_DNA"/>
</dbReference>
<sequence>MMKLVVEVISTETIKPSSPTPRHLHHYQFSFLDRLAPPVFSPLVFFYQVDGNNQEITKSVEIASHLKRSLSEVLTCFYPLAGRNKDNRFVDCDDQGIPFVEATVNCPLSQVIKNPVPAQLNKLLPFELDDPQELLLGIQFNSFECGGFAIGVCISHNIADALSVFTFVKSWAASTRGDRDLVRVEFASDRVFPPRNSSGFQPRSGITKENIVAKRFVFSASEIEAMREKYTDYSTNQERPSRVEALSAFIWSRFVAATKAESASADKLYTLLHAVNLRSRTEPPLPDYSFGNLFRMAVIFPSLEDTGDSIVTQMRDSKKKIDKEYVKKIQNGNEHLEFLKNRSEKIGKGEMVGLSFSSLCGFPLYEGNFGWGKPIWVTCAKMTYKNLVVLMDSLSGNRIEVLIHLNQRDMDKFDSQWQSHHATEVAHAIHGSRL</sequence>
<name>A0ABQ8I1Z7_9ROSI</name>
<gene>
    <name evidence="4" type="ORF">JRO89_XS05G0139000</name>
</gene>
<evidence type="ECO:0000313" key="4">
    <source>
        <dbReference type="EMBL" id="KAH7570578.1"/>
    </source>
</evidence>
<dbReference type="InterPro" id="IPR023213">
    <property type="entry name" value="CAT-like_dom_sf"/>
</dbReference>
<keyword evidence="5" id="KW-1185">Reference proteome</keyword>
<protein>
    <recommendedName>
        <fullName evidence="6">Vinorine synthase-like</fullName>
    </recommendedName>
</protein>
<comment type="similarity">
    <text evidence="1">Belongs to the plant acyltransferase family.</text>
</comment>
<dbReference type="Pfam" id="PF02458">
    <property type="entry name" value="Transferase"/>
    <property type="match status" value="1"/>
</dbReference>
<evidence type="ECO:0000256" key="2">
    <source>
        <dbReference type="ARBA" id="ARBA00022679"/>
    </source>
</evidence>
<evidence type="ECO:0008006" key="6">
    <source>
        <dbReference type="Google" id="ProtNLM"/>
    </source>
</evidence>
<keyword evidence="3" id="KW-0012">Acyltransferase</keyword>
<proteinExistence type="inferred from homology"/>